<name>A0A842JAK9_9ACTN</name>
<protein>
    <recommendedName>
        <fullName evidence="3">Medium-chain specific acyl-CoA dehydrogenase, mitochondrial</fullName>
    </recommendedName>
</protein>
<feature type="domain" description="Acyl-CoA dehydrogenase/oxidase C-terminal" evidence="8">
    <location>
        <begin position="231"/>
        <end position="377"/>
    </location>
</feature>
<evidence type="ECO:0000256" key="2">
    <source>
        <dbReference type="ARBA" id="ARBA00009347"/>
    </source>
</evidence>
<dbReference type="Pfam" id="PF00441">
    <property type="entry name" value="Acyl-CoA_dh_1"/>
    <property type="match status" value="1"/>
</dbReference>
<comment type="caution">
    <text evidence="11">The sequence shown here is derived from an EMBL/GenBank/DDBJ whole genome shotgun (WGS) entry which is preliminary data.</text>
</comment>
<evidence type="ECO:0000256" key="3">
    <source>
        <dbReference type="ARBA" id="ARBA00019125"/>
    </source>
</evidence>
<dbReference type="InterPro" id="IPR006091">
    <property type="entry name" value="Acyl-CoA_Oxase/DH_mid-dom"/>
</dbReference>
<dbReference type="CDD" id="cd00567">
    <property type="entry name" value="ACAD"/>
    <property type="match status" value="1"/>
</dbReference>
<comment type="cofactor">
    <cofactor evidence="1 7">
        <name>FAD</name>
        <dbReference type="ChEBI" id="CHEBI:57692"/>
    </cofactor>
</comment>
<dbReference type="PANTHER" id="PTHR48083:SF2">
    <property type="entry name" value="MEDIUM-CHAIN SPECIFIC ACYL-COA DEHYDROGENASE, MITOCHONDRIAL"/>
    <property type="match status" value="1"/>
</dbReference>
<dbReference type="SUPFAM" id="SSF47203">
    <property type="entry name" value="Acyl-CoA dehydrogenase C-terminal domain-like"/>
    <property type="match status" value="1"/>
</dbReference>
<dbReference type="Gene3D" id="1.20.140.10">
    <property type="entry name" value="Butyryl-CoA Dehydrogenase, subunit A, domain 3"/>
    <property type="match status" value="1"/>
</dbReference>
<evidence type="ECO:0000256" key="7">
    <source>
        <dbReference type="RuleBase" id="RU362125"/>
    </source>
</evidence>
<proteinExistence type="inferred from homology"/>
<dbReference type="Pfam" id="PF02771">
    <property type="entry name" value="Acyl-CoA_dh_N"/>
    <property type="match status" value="1"/>
</dbReference>
<accession>A0A842JAK9</accession>
<sequence length="394" mass="44242">MDFGLTADHEKLIESVRTFGRQHFTFENVSQWRRDGGLPDEVVRDFVNLDFNGFGVIHRRDHRDYDLVAQVLVLEELARVSGATLPFPNDFLNLQIMEEFADTDEFSFVRAQYQNEGRLAFALAISEPEGGSDTMSMRTSTRTVDGRLILSGRKTFVNNGEFAPYLLVAAVDQDAPQGKYPALSLWLVPHNLPGIEVYPIKKTGQSMLPFSDVVFKDVRLDENYRLHGKRTGFPQLFHLFELGRLFSCATALGLAQAAMEDAVGYARRRTAFGTNIANFQVIEQMLVDMEVKLENMRNAVYKAAWMLDDGADAKATRLAVALAKRYVPRAATEVASDALQVFGGRGYTCSERVSFIWEDCRGFQIAEGTDQIMVYIAAPLLMDKYAALAEEDRA</sequence>
<evidence type="ECO:0000259" key="9">
    <source>
        <dbReference type="Pfam" id="PF02770"/>
    </source>
</evidence>
<dbReference type="Gene3D" id="1.10.540.10">
    <property type="entry name" value="Acyl-CoA dehydrogenase/oxidase, N-terminal domain"/>
    <property type="match status" value="1"/>
</dbReference>
<dbReference type="GO" id="GO:0033539">
    <property type="term" value="P:fatty acid beta-oxidation using acyl-CoA dehydrogenase"/>
    <property type="evidence" value="ECO:0007669"/>
    <property type="project" value="TreeGrafter"/>
</dbReference>
<comment type="similarity">
    <text evidence="2 7">Belongs to the acyl-CoA dehydrogenase family.</text>
</comment>
<dbReference type="InterPro" id="IPR036250">
    <property type="entry name" value="AcylCo_DH-like_C"/>
</dbReference>
<keyword evidence="12" id="KW-1185">Reference proteome</keyword>
<dbReference type="GO" id="GO:0005737">
    <property type="term" value="C:cytoplasm"/>
    <property type="evidence" value="ECO:0007669"/>
    <property type="project" value="TreeGrafter"/>
</dbReference>
<dbReference type="Pfam" id="PF02770">
    <property type="entry name" value="Acyl-CoA_dh_M"/>
    <property type="match status" value="1"/>
</dbReference>
<evidence type="ECO:0000259" key="8">
    <source>
        <dbReference type="Pfam" id="PF00441"/>
    </source>
</evidence>
<dbReference type="PROSITE" id="PS00072">
    <property type="entry name" value="ACYL_COA_DH_1"/>
    <property type="match status" value="1"/>
</dbReference>
<dbReference type="GO" id="GO:0003995">
    <property type="term" value="F:acyl-CoA dehydrogenase activity"/>
    <property type="evidence" value="ECO:0007669"/>
    <property type="project" value="InterPro"/>
</dbReference>
<evidence type="ECO:0000256" key="5">
    <source>
        <dbReference type="ARBA" id="ARBA00022827"/>
    </source>
</evidence>
<evidence type="ECO:0000313" key="12">
    <source>
        <dbReference type="Proteomes" id="UP000587396"/>
    </source>
</evidence>
<gene>
    <name evidence="11" type="ORF">H7313_07510</name>
</gene>
<dbReference type="EMBL" id="JACMSE010000004">
    <property type="protein sequence ID" value="MBC2889192.1"/>
    <property type="molecule type" value="Genomic_DNA"/>
</dbReference>
<dbReference type="InterPro" id="IPR013786">
    <property type="entry name" value="AcylCoA_DH/ox_N"/>
</dbReference>
<evidence type="ECO:0000256" key="1">
    <source>
        <dbReference type="ARBA" id="ARBA00001974"/>
    </source>
</evidence>
<dbReference type="InterPro" id="IPR046373">
    <property type="entry name" value="Acyl-CoA_Oxase/DH_mid-dom_sf"/>
</dbReference>
<dbReference type="InterPro" id="IPR009100">
    <property type="entry name" value="AcylCoA_DH/oxidase_NM_dom_sf"/>
</dbReference>
<dbReference type="InterPro" id="IPR037069">
    <property type="entry name" value="AcylCoA_DH/ox_N_sf"/>
</dbReference>
<organism evidence="11 12">
    <name type="scientific">Gordonibacter massiliensis</name>
    <name type="common">ex Traore et al. 2017</name>
    <dbReference type="NCBI Taxonomy" id="1841863"/>
    <lineage>
        <taxon>Bacteria</taxon>
        <taxon>Bacillati</taxon>
        <taxon>Actinomycetota</taxon>
        <taxon>Coriobacteriia</taxon>
        <taxon>Eggerthellales</taxon>
        <taxon>Eggerthellaceae</taxon>
        <taxon>Gordonibacter</taxon>
    </lineage>
</organism>
<feature type="domain" description="Acyl-CoA dehydrogenase/oxidase N-terminal" evidence="10">
    <location>
        <begin position="6"/>
        <end position="84"/>
    </location>
</feature>
<feature type="domain" description="Acyl-CoA oxidase/dehydrogenase middle" evidence="9">
    <location>
        <begin position="122"/>
        <end position="218"/>
    </location>
</feature>
<dbReference type="Proteomes" id="UP000587396">
    <property type="component" value="Unassembled WGS sequence"/>
</dbReference>
<dbReference type="InterPro" id="IPR009075">
    <property type="entry name" value="AcylCo_DH/oxidase_C"/>
</dbReference>
<keyword evidence="6 7" id="KW-0560">Oxidoreductase</keyword>
<evidence type="ECO:0000256" key="4">
    <source>
        <dbReference type="ARBA" id="ARBA00022630"/>
    </source>
</evidence>
<dbReference type="InterPro" id="IPR006089">
    <property type="entry name" value="Acyl-CoA_DH_CS"/>
</dbReference>
<dbReference type="SUPFAM" id="SSF56645">
    <property type="entry name" value="Acyl-CoA dehydrogenase NM domain-like"/>
    <property type="match status" value="1"/>
</dbReference>
<dbReference type="GO" id="GO:0050660">
    <property type="term" value="F:flavin adenine dinucleotide binding"/>
    <property type="evidence" value="ECO:0007669"/>
    <property type="project" value="InterPro"/>
</dbReference>
<dbReference type="Gene3D" id="2.40.110.10">
    <property type="entry name" value="Butyryl-CoA Dehydrogenase, subunit A, domain 2"/>
    <property type="match status" value="1"/>
</dbReference>
<dbReference type="AlphaFoldDB" id="A0A842JAK9"/>
<evidence type="ECO:0000256" key="6">
    <source>
        <dbReference type="ARBA" id="ARBA00023002"/>
    </source>
</evidence>
<reference evidence="11 12" key="1">
    <citation type="submission" date="2020-08" db="EMBL/GenBank/DDBJ databases">
        <authorList>
            <person name="Liu C."/>
            <person name="Sun Q."/>
        </authorList>
    </citation>
    <scope>NUCLEOTIDE SEQUENCE [LARGE SCALE GENOMIC DNA]</scope>
    <source>
        <strain evidence="11 12">N22</strain>
    </source>
</reference>
<evidence type="ECO:0000259" key="10">
    <source>
        <dbReference type="Pfam" id="PF02771"/>
    </source>
</evidence>
<keyword evidence="5 7" id="KW-0274">FAD</keyword>
<dbReference type="InterPro" id="IPR050741">
    <property type="entry name" value="Acyl-CoA_dehydrogenase"/>
</dbReference>
<dbReference type="RefSeq" id="WP_185905064.1">
    <property type="nucleotide sequence ID" value="NZ_JACMSE010000004.1"/>
</dbReference>
<dbReference type="PANTHER" id="PTHR48083">
    <property type="entry name" value="MEDIUM-CHAIN SPECIFIC ACYL-COA DEHYDROGENASE, MITOCHONDRIAL-RELATED"/>
    <property type="match status" value="1"/>
</dbReference>
<evidence type="ECO:0000313" key="11">
    <source>
        <dbReference type="EMBL" id="MBC2889192.1"/>
    </source>
</evidence>
<keyword evidence="4 7" id="KW-0285">Flavoprotein</keyword>